<feature type="signal peptide" evidence="2">
    <location>
        <begin position="1"/>
        <end position="25"/>
    </location>
</feature>
<accession>A0ABS4PH73</accession>
<feature type="chain" id="PRO_5046937001" description="Small secreted domain" evidence="2">
    <location>
        <begin position="26"/>
        <end position="82"/>
    </location>
</feature>
<evidence type="ECO:0000313" key="4">
    <source>
        <dbReference type="Proteomes" id="UP000741013"/>
    </source>
</evidence>
<evidence type="ECO:0008006" key="5">
    <source>
        <dbReference type="Google" id="ProtNLM"/>
    </source>
</evidence>
<evidence type="ECO:0000313" key="3">
    <source>
        <dbReference type="EMBL" id="MBP2178773.1"/>
    </source>
</evidence>
<comment type="caution">
    <text evidence="3">The sequence shown here is derived from an EMBL/GenBank/DDBJ whole genome shotgun (WGS) entry which is preliminary data.</text>
</comment>
<gene>
    <name evidence="3" type="ORF">JOM49_000299</name>
</gene>
<sequence length="82" mass="8322">MSRVSTAGRSVGVLPLIAGLASAIALTGAAFYTVDAAGCGDPGQYVRHDDHVELIGGCVDGASLPHTPEKTGTEASHSNYRP</sequence>
<feature type="region of interest" description="Disordered" evidence="1">
    <location>
        <begin position="63"/>
        <end position="82"/>
    </location>
</feature>
<feature type="compositionally biased region" description="Polar residues" evidence="1">
    <location>
        <begin position="73"/>
        <end position="82"/>
    </location>
</feature>
<evidence type="ECO:0000256" key="1">
    <source>
        <dbReference type="SAM" id="MobiDB-lite"/>
    </source>
</evidence>
<keyword evidence="4" id="KW-1185">Reference proteome</keyword>
<keyword evidence="2" id="KW-0732">Signal</keyword>
<organism evidence="3 4">
    <name type="scientific">Amycolatopsis magusensis</name>
    <dbReference type="NCBI Taxonomy" id="882444"/>
    <lineage>
        <taxon>Bacteria</taxon>
        <taxon>Bacillati</taxon>
        <taxon>Actinomycetota</taxon>
        <taxon>Actinomycetes</taxon>
        <taxon>Pseudonocardiales</taxon>
        <taxon>Pseudonocardiaceae</taxon>
        <taxon>Amycolatopsis</taxon>
    </lineage>
</organism>
<name>A0ABS4PH73_9PSEU</name>
<evidence type="ECO:0000256" key="2">
    <source>
        <dbReference type="SAM" id="SignalP"/>
    </source>
</evidence>
<dbReference type="EMBL" id="JAGGMS010000001">
    <property type="protein sequence ID" value="MBP2178773.1"/>
    <property type="molecule type" value="Genomic_DNA"/>
</dbReference>
<dbReference type="RefSeq" id="WP_209662398.1">
    <property type="nucleotide sequence ID" value="NZ_JAGGMS010000001.1"/>
</dbReference>
<proteinExistence type="predicted"/>
<dbReference type="Proteomes" id="UP000741013">
    <property type="component" value="Unassembled WGS sequence"/>
</dbReference>
<reference evidence="3 4" key="1">
    <citation type="submission" date="2021-03" db="EMBL/GenBank/DDBJ databases">
        <title>Sequencing the genomes of 1000 actinobacteria strains.</title>
        <authorList>
            <person name="Klenk H.-P."/>
        </authorList>
    </citation>
    <scope>NUCLEOTIDE SEQUENCE [LARGE SCALE GENOMIC DNA]</scope>
    <source>
        <strain evidence="3 4">DSM 45510</strain>
    </source>
</reference>
<protein>
    <recommendedName>
        <fullName evidence="5">Small secreted domain</fullName>
    </recommendedName>
</protein>